<evidence type="ECO:0000256" key="1">
    <source>
        <dbReference type="ARBA" id="ARBA00004651"/>
    </source>
</evidence>
<feature type="transmembrane region" description="Helical" evidence="5">
    <location>
        <begin position="232"/>
        <end position="258"/>
    </location>
</feature>
<dbReference type="GO" id="GO:0005886">
    <property type="term" value="C:plasma membrane"/>
    <property type="evidence" value="ECO:0007669"/>
    <property type="project" value="UniProtKB-SubCell"/>
</dbReference>
<sequence length="300" mass="32564">MRGPRSRSTVDIGGYLPSESTRCGYLLRLSRPRFWLYLAGPVLVGCVYAAKTANDLFQPIPLALLGYFLVPANVFLYGINDIFDADIDAHNAKKTEREVRYEGSSFVVTVVLTCGLLGCAFIPILPPEASVSLIGVLVLAVEYSAPPFRFKTTPVFDSLSNGLYIIPGITAYAAITGDYPPTGAVAGGWLWAMGMHTFSAIPDIEPDRQAGIETTATVLGERGTYTYCTVCWLAASLVFAVVHPFFAVILLVYPLLAISIRRSSVSVTKAYWWFPVINTFTGLVFTLGGVWLLVFGGIHG</sequence>
<dbReference type="Proteomes" id="UP000282322">
    <property type="component" value="Unassembled WGS sequence"/>
</dbReference>
<feature type="transmembrane region" description="Helical" evidence="5">
    <location>
        <begin position="104"/>
        <end position="125"/>
    </location>
</feature>
<evidence type="ECO:0000313" key="6">
    <source>
        <dbReference type="EMBL" id="RRJ34211.1"/>
    </source>
</evidence>
<feature type="transmembrane region" description="Helical" evidence="5">
    <location>
        <begin position="62"/>
        <end position="83"/>
    </location>
</feature>
<dbReference type="OrthoDB" id="305381at2157"/>
<dbReference type="EMBL" id="RRCH01000001">
    <property type="protein sequence ID" value="RRJ34211.1"/>
    <property type="molecule type" value="Genomic_DNA"/>
</dbReference>
<dbReference type="NCBIfam" id="NF009516">
    <property type="entry name" value="PRK12875.1"/>
    <property type="match status" value="1"/>
</dbReference>
<organism evidence="6 7">
    <name type="scientific">Halocatena pleomorpha</name>
    <dbReference type="NCBI Taxonomy" id="1785090"/>
    <lineage>
        <taxon>Archaea</taxon>
        <taxon>Methanobacteriati</taxon>
        <taxon>Methanobacteriota</taxon>
        <taxon>Stenosarchaea group</taxon>
        <taxon>Halobacteria</taxon>
        <taxon>Halobacteriales</taxon>
        <taxon>Natronomonadaceae</taxon>
        <taxon>Halocatena</taxon>
    </lineage>
</organism>
<comment type="subcellular location">
    <subcellularLocation>
        <location evidence="1">Cell membrane</location>
        <topology evidence="1">Multi-pass membrane protein</topology>
    </subcellularLocation>
</comment>
<dbReference type="InterPro" id="IPR044878">
    <property type="entry name" value="UbiA_sf"/>
</dbReference>
<dbReference type="InterPro" id="IPR000537">
    <property type="entry name" value="UbiA_prenyltransferase"/>
</dbReference>
<keyword evidence="3 5" id="KW-1133">Transmembrane helix</keyword>
<feature type="transmembrane region" description="Helical" evidence="5">
    <location>
        <begin position="270"/>
        <end position="294"/>
    </location>
</feature>
<gene>
    <name evidence="6" type="ORF">EIK79_00045</name>
</gene>
<dbReference type="CDD" id="cd13966">
    <property type="entry name" value="PT_UbiA_4"/>
    <property type="match status" value="1"/>
</dbReference>
<protein>
    <submittedName>
        <fullName evidence="6">Prenyltransferase</fullName>
    </submittedName>
</protein>
<dbReference type="PANTHER" id="PTHR42723:SF1">
    <property type="entry name" value="CHLOROPHYLL SYNTHASE, CHLOROPLASTIC"/>
    <property type="match status" value="1"/>
</dbReference>
<dbReference type="PANTHER" id="PTHR42723">
    <property type="entry name" value="CHLOROPHYLL SYNTHASE"/>
    <property type="match status" value="1"/>
</dbReference>
<dbReference type="RefSeq" id="WP_124953128.1">
    <property type="nucleotide sequence ID" value="NZ_RRCH01000001.1"/>
</dbReference>
<evidence type="ECO:0000256" key="4">
    <source>
        <dbReference type="ARBA" id="ARBA00023136"/>
    </source>
</evidence>
<reference evidence="6 7" key="1">
    <citation type="submission" date="2018-11" db="EMBL/GenBank/DDBJ databases">
        <title>Taxonoimc description of Halomarina strain SPP-AMP-1.</title>
        <authorList>
            <person name="Pal Y."/>
            <person name="Srinivasana K."/>
            <person name="Verma A."/>
            <person name="Kumar P."/>
        </authorList>
    </citation>
    <scope>NUCLEOTIDE SEQUENCE [LARGE SCALE GENOMIC DNA]</scope>
    <source>
        <strain evidence="6 7">SPP-AMP-1</strain>
    </source>
</reference>
<keyword evidence="2 5" id="KW-0812">Transmembrane</keyword>
<keyword evidence="7" id="KW-1185">Reference proteome</keyword>
<accession>A0A3P3RL03</accession>
<comment type="caution">
    <text evidence="6">The sequence shown here is derived from an EMBL/GenBank/DDBJ whole genome shotgun (WGS) entry which is preliminary data.</text>
</comment>
<dbReference type="Gene3D" id="1.10.357.140">
    <property type="entry name" value="UbiA prenyltransferase"/>
    <property type="match status" value="1"/>
</dbReference>
<dbReference type="InterPro" id="IPR050475">
    <property type="entry name" value="Prenyltransferase_related"/>
</dbReference>
<evidence type="ECO:0000256" key="2">
    <source>
        <dbReference type="ARBA" id="ARBA00022692"/>
    </source>
</evidence>
<name>A0A3P3RL03_9EURY</name>
<evidence type="ECO:0000256" key="5">
    <source>
        <dbReference type="SAM" id="Phobius"/>
    </source>
</evidence>
<dbReference type="Gene3D" id="1.20.120.1780">
    <property type="entry name" value="UbiA prenyltransferase"/>
    <property type="match status" value="1"/>
</dbReference>
<proteinExistence type="predicted"/>
<evidence type="ECO:0000256" key="3">
    <source>
        <dbReference type="ARBA" id="ARBA00022989"/>
    </source>
</evidence>
<dbReference type="Pfam" id="PF01040">
    <property type="entry name" value="UbiA"/>
    <property type="match status" value="1"/>
</dbReference>
<feature type="transmembrane region" description="Helical" evidence="5">
    <location>
        <begin position="34"/>
        <end position="50"/>
    </location>
</feature>
<dbReference type="AlphaFoldDB" id="A0A3P3RL03"/>
<evidence type="ECO:0000313" key="7">
    <source>
        <dbReference type="Proteomes" id="UP000282322"/>
    </source>
</evidence>
<keyword evidence="4 5" id="KW-0472">Membrane</keyword>
<dbReference type="GO" id="GO:0016765">
    <property type="term" value="F:transferase activity, transferring alkyl or aryl (other than methyl) groups"/>
    <property type="evidence" value="ECO:0007669"/>
    <property type="project" value="InterPro"/>
</dbReference>